<accession>A0AAV9SEE2</accession>
<evidence type="ECO:0000259" key="5">
    <source>
        <dbReference type="PROSITE" id="PS51322"/>
    </source>
</evidence>
<protein>
    <submittedName>
        <fullName evidence="6">Baculoviral IAP repeat-containing protein 6</fullName>
    </submittedName>
</protein>
<keyword evidence="7" id="KW-1185">Reference proteome</keyword>
<dbReference type="InterPro" id="IPR016135">
    <property type="entry name" value="UBQ-conjugating_enzyme/RWD"/>
</dbReference>
<feature type="domain" description="UBC core" evidence="4">
    <location>
        <begin position="1"/>
        <end position="130"/>
    </location>
</feature>
<proteinExistence type="predicted"/>
<gene>
    <name evidence="6" type="primary">BIRC6_1</name>
    <name evidence="6" type="ORF">CRENBAI_012153</name>
</gene>
<evidence type="ECO:0000313" key="7">
    <source>
        <dbReference type="Proteomes" id="UP001311232"/>
    </source>
</evidence>
<dbReference type="SUPFAM" id="SSF54495">
    <property type="entry name" value="UBC-like"/>
    <property type="match status" value="1"/>
</dbReference>
<dbReference type="EMBL" id="JAHHUM010000522">
    <property type="protein sequence ID" value="KAK5619588.1"/>
    <property type="molecule type" value="Genomic_DNA"/>
</dbReference>
<dbReference type="GO" id="GO:0005634">
    <property type="term" value="C:nucleus"/>
    <property type="evidence" value="ECO:0007669"/>
    <property type="project" value="TreeGrafter"/>
</dbReference>
<evidence type="ECO:0000259" key="4">
    <source>
        <dbReference type="PROSITE" id="PS50127"/>
    </source>
</evidence>
<dbReference type="CDD" id="cd23810">
    <property type="entry name" value="UBCc_BIRC6"/>
    <property type="match status" value="1"/>
</dbReference>
<dbReference type="PROSITE" id="PS51322">
    <property type="entry name" value="UEV"/>
    <property type="match status" value="1"/>
</dbReference>
<feature type="domain" description="UEV" evidence="5">
    <location>
        <begin position="1"/>
        <end position="99"/>
    </location>
</feature>
<evidence type="ECO:0000256" key="1">
    <source>
        <dbReference type="ARBA" id="ARBA00022679"/>
    </source>
</evidence>
<dbReference type="FunFam" id="3.10.110.10:FF:000014">
    <property type="entry name" value="Baculoviral IAP repeat-containing protein 6"/>
    <property type="match status" value="1"/>
</dbReference>
<reference evidence="6 7" key="1">
    <citation type="submission" date="2021-06" db="EMBL/GenBank/DDBJ databases">
        <authorList>
            <person name="Palmer J.M."/>
        </authorList>
    </citation>
    <scope>NUCLEOTIDE SEQUENCE [LARGE SCALE GENOMIC DNA]</scope>
    <source>
        <strain evidence="6 7">MEX-2019</strain>
        <tissue evidence="6">Muscle</tissue>
    </source>
</reference>
<dbReference type="SMART" id="SM00212">
    <property type="entry name" value="UBCc"/>
    <property type="match status" value="1"/>
</dbReference>
<dbReference type="PANTHER" id="PTHR46116">
    <property type="entry name" value="(E3-INDEPENDENT) E2 UBIQUITIN-CONJUGATING ENZYME"/>
    <property type="match status" value="1"/>
</dbReference>
<dbReference type="GO" id="GO:0004869">
    <property type="term" value="F:cysteine-type endopeptidase inhibitor activity"/>
    <property type="evidence" value="ECO:0007669"/>
    <property type="project" value="TreeGrafter"/>
</dbReference>
<organism evidence="6 7">
    <name type="scientific">Crenichthys baileyi</name>
    <name type="common">White River springfish</name>
    <dbReference type="NCBI Taxonomy" id="28760"/>
    <lineage>
        <taxon>Eukaryota</taxon>
        <taxon>Metazoa</taxon>
        <taxon>Chordata</taxon>
        <taxon>Craniata</taxon>
        <taxon>Vertebrata</taxon>
        <taxon>Euteleostomi</taxon>
        <taxon>Actinopterygii</taxon>
        <taxon>Neopterygii</taxon>
        <taxon>Teleostei</taxon>
        <taxon>Neoteleostei</taxon>
        <taxon>Acanthomorphata</taxon>
        <taxon>Ovalentaria</taxon>
        <taxon>Atherinomorphae</taxon>
        <taxon>Cyprinodontiformes</taxon>
        <taxon>Goodeidae</taxon>
        <taxon>Crenichthys</taxon>
    </lineage>
</organism>
<dbReference type="Gene3D" id="3.10.110.10">
    <property type="entry name" value="Ubiquitin Conjugating Enzyme"/>
    <property type="match status" value="1"/>
</dbReference>
<feature type="non-terminal residue" evidence="6">
    <location>
        <position position="1"/>
    </location>
</feature>
<dbReference type="Pfam" id="PF00179">
    <property type="entry name" value="UQ_con"/>
    <property type="match status" value="1"/>
</dbReference>
<sequence>VLITGPGDTPYANGCFEFDVYFPQDYPNSPPLVNLETTGGHSVRFNPNLYNDGKVCLSILNTWHGRPEEKWNPQTSSFLQVLVSVQSLILVAEPYFNEPGYERSRGTPSGTQSSREYDGNIRQATVKWAMLEQIRNPSPCFKEVIHKHFYLKRTEIMCQCEEWIADIQQYSNDKRVGRTMSHHAAALKRHTAQLREELLKLPCPDGLEPDGDEFSEKSATLILKQMSGQDAEKPTGSQDGHCSEGQL</sequence>
<feature type="compositionally biased region" description="Polar residues" evidence="3">
    <location>
        <begin position="235"/>
        <end position="247"/>
    </location>
</feature>
<dbReference type="GO" id="GO:0016740">
    <property type="term" value="F:transferase activity"/>
    <property type="evidence" value="ECO:0007669"/>
    <property type="project" value="UniProtKB-KW"/>
</dbReference>
<keyword evidence="1" id="KW-0808">Transferase</keyword>
<dbReference type="GO" id="GO:0043066">
    <property type="term" value="P:negative regulation of apoptotic process"/>
    <property type="evidence" value="ECO:0007669"/>
    <property type="project" value="TreeGrafter"/>
</dbReference>
<comment type="caution">
    <text evidence="6">The sequence shown here is derived from an EMBL/GenBank/DDBJ whole genome shotgun (WGS) entry which is preliminary data.</text>
</comment>
<dbReference type="PROSITE" id="PS50127">
    <property type="entry name" value="UBC_2"/>
    <property type="match status" value="1"/>
</dbReference>
<keyword evidence="2" id="KW-0833">Ubl conjugation pathway</keyword>
<feature type="region of interest" description="Disordered" evidence="3">
    <location>
        <begin position="205"/>
        <end position="247"/>
    </location>
</feature>
<name>A0AAV9SEE2_9TELE</name>
<evidence type="ECO:0000256" key="2">
    <source>
        <dbReference type="ARBA" id="ARBA00022786"/>
    </source>
</evidence>
<dbReference type="GO" id="GO:0015031">
    <property type="term" value="P:protein transport"/>
    <property type="evidence" value="ECO:0007669"/>
    <property type="project" value="InterPro"/>
</dbReference>
<dbReference type="Proteomes" id="UP001311232">
    <property type="component" value="Unassembled WGS sequence"/>
</dbReference>
<dbReference type="AlphaFoldDB" id="A0AAV9SEE2"/>
<evidence type="ECO:0000313" key="6">
    <source>
        <dbReference type="EMBL" id="KAK5619588.1"/>
    </source>
</evidence>
<dbReference type="InterPro" id="IPR000608">
    <property type="entry name" value="UBC"/>
</dbReference>
<dbReference type="PANTHER" id="PTHR46116:SF39">
    <property type="entry name" value="BACULOVIRAL IAP REPEAT-CONTAINING PROTEIN 6"/>
    <property type="match status" value="1"/>
</dbReference>
<dbReference type="InterPro" id="IPR008883">
    <property type="entry name" value="UEV_N"/>
</dbReference>
<evidence type="ECO:0000256" key="3">
    <source>
        <dbReference type="SAM" id="MobiDB-lite"/>
    </source>
</evidence>